<accession>A0A841HP66</accession>
<dbReference type="AlphaFoldDB" id="A0A841HP66"/>
<keyword evidence="2" id="KW-0805">Transcription regulation</keyword>
<dbReference type="PANTHER" id="PTHR43133">
    <property type="entry name" value="RNA POLYMERASE ECF-TYPE SIGMA FACTO"/>
    <property type="match status" value="1"/>
</dbReference>
<keyword evidence="3" id="KW-0731">Sigma factor</keyword>
<comment type="caution">
    <text evidence="6">The sequence shown here is derived from an EMBL/GenBank/DDBJ whole genome shotgun (WGS) entry which is preliminary data.</text>
</comment>
<dbReference type="InterPro" id="IPR036388">
    <property type="entry name" value="WH-like_DNA-bd_sf"/>
</dbReference>
<dbReference type="SUPFAM" id="SSF88946">
    <property type="entry name" value="Sigma2 domain of RNA polymerase sigma factors"/>
    <property type="match status" value="1"/>
</dbReference>
<dbReference type="EMBL" id="JACHHZ010000004">
    <property type="protein sequence ID" value="MBB6094937.1"/>
    <property type="molecule type" value="Genomic_DNA"/>
</dbReference>
<dbReference type="InterPro" id="IPR014284">
    <property type="entry name" value="RNA_pol_sigma-70_dom"/>
</dbReference>
<evidence type="ECO:0000313" key="6">
    <source>
        <dbReference type="EMBL" id="MBB6094937.1"/>
    </source>
</evidence>
<dbReference type="GO" id="GO:0016987">
    <property type="term" value="F:sigma factor activity"/>
    <property type="evidence" value="ECO:0007669"/>
    <property type="project" value="UniProtKB-KW"/>
</dbReference>
<evidence type="ECO:0000256" key="1">
    <source>
        <dbReference type="ARBA" id="ARBA00010641"/>
    </source>
</evidence>
<proteinExistence type="inferred from homology"/>
<reference evidence="6 7" key="1">
    <citation type="submission" date="2020-08" db="EMBL/GenBank/DDBJ databases">
        <title>Genomic Encyclopedia of Type Strains, Phase IV (KMG-IV): sequencing the most valuable type-strain genomes for metagenomic binning, comparative biology and taxonomic classification.</title>
        <authorList>
            <person name="Goeker M."/>
        </authorList>
    </citation>
    <scope>NUCLEOTIDE SEQUENCE [LARGE SCALE GENOMIC DNA]</scope>
    <source>
        <strain evidence="6 7">DSM 26723</strain>
    </source>
</reference>
<dbReference type="Gene3D" id="1.10.1740.10">
    <property type="match status" value="1"/>
</dbReference>
<dbReference type="NCBIfam" id="TIGR02999">
    <property type="entry name" value="Sig-70_X6"/>
    <property type="match status" value="1"/>
</dbReference>
<evidence type="ECO:0000256" key="3">
    <source>
        <dbReference type="ARBA" id="ARBA00023082"/>
    </source>
</evidence>
<dbReference type="Gene3D" id="1.10.10.10">
    <property type="entry name" value="Winged helix-like DNA-binding domain superfamily/Winged helix DNA-binding domain"/>
    <property type="match status" value="1"/>
</dbReference>
<organism evidence="6 7">
    <name type="scientific">Povalibacter uvarum</name>
    <dbReference type="NCBI Taxonomy" id="732238"/>
    <lineage>
        <taxon>Bacteria</taxon>
        <taxon>Pseudomonadati</taxon>
        <taxon>Pseudomonadota</taxon>
        <taxon>Gammaproteobacteria</taxon>
        <taxon>Steroidobacterales</taxon>
        <taxon>Steroidobacteraceae</taxon>
        <taxon>Povalibacter</taxon>
    </lineage>
</organism>
<evidence type="ECO:0000259" key="5">
    <source>
        <dbReference type="Pfam" id="PF07638"/>
    </source>
</evidence>
<dbReference type="Pfam" id="PF07638">
    <property type="entry name" value="Sigma70_ECF"/>
    <property type="match status" value="1"/>
</dbReference>
<dbReference type="Proteomes" id="UP000588068">
    <property type="component" value="Unassembled WGS sequence"/>
</dbReference>
<dbReference type="NCBIfam" id="TIGR02937">
    <property type="entry name" value="sigma70-ECF"/>
    <property type="match status" value="1"/>
</dbReference>
<dbReference type="PANTHER" id="PTHR43133:SF39">
    <property type="entry name" value="SIMILAR TO RNA POLYMERASE SIGMA-E FACTOR"/>
    <property type="match status" value="1"/>
</dbReference>
<dbReference type="RefSeq" id="WP_184334323.1">
    <property type="nucleotide sequence ID" value="NZ_JACHHZ010000004.1"/>
</dbReference>
<sequence>MGEITQLLDRARHGDPAARERFFASVYAELDQLARRKIGRPGRFTMLDAPGLVHEVYLRIAQQSDLPGNDRRSFLAYASRVMRSVIIDYVRSRRAERHGGDCDLVTLNTGIAGQSFQEPDLLALGDAMESLQRVDERAHWVVEMRYFGGMEIEEIAEFLSISPATVKRDWQKARAFLLQAIQPNLDLA</sequence>
<dbReference type="InterPro" id="IPR013325">
    <property type="entry name" value="RNA_pol_sigma_r2"/>
</dbReference>
<name>A0A841HP66_9GAMM</name>
<dbReference type="SUPFAM" id="SSF88659">
    <property type="entry name" value="Sigma3 and sigma4 domains of RNA polymerase sigma factors"/>
    <property type="match status" value="1"/>
</dbReference>
<dbReference type="InterPro" id="IPR053812">
    <property type="entry name" value="HTH_Sigma70_ECF-like"/>
</dbReference>
<gene>
    <name evidence="6" type="ORF">HNQ60_003824</name>
</gene>
<keyword evidence="7" id="KW-1185">Reference proteome</keyword>
<feature type="domain" description="RNA polymerase sigma-70 ECF-like HTH" evidence="5">
    <location>
        <begin position="1"/>
        <end position="180"/>
    </location>
</feature>
<evidence type="ECO:0000256" key="4">
    <source>
        <dbReference type="ARBA" id="ARBA00023163"/>
    </source>
</evidence>
<evidence type="ECO:0000256" key="2">
    <source>
        <dbReference type="ARBA" id="ARBA00023015"/>
    </source>
</evidence>
<dbReference type="InterPro" id="IPR011517">
    <property type="entry name" value="RNA_pol_sigma70_ECF-like"/>
</dbReference>
<dbReference type="InterPro" id="IPR039425">
    <property type="entry name" value="RNA_pol_sigma-70-like"/>
</dbReference>
<protein>
    <submittedName>
        <fullName evidence="6">RNA polymerase sigma factor (TIGR02999 family)</fullName>
    </submittedName>
</protein>
<keyword evidence="4" id="KW-0804">Transcription</keyword>
<evidence type="ECO:0000313" key="7">
    <source>
        <dbReference type="Proteomes" id="UP000588068"/>
    </source>
</evidence>
<dbReference type="InterPro" id="IPR013324">
    <property type="entry name" value="RNA_pol_sigma_r3/r4-like"/>
</dbReference>
<comment type="similarity">
    <text evidence="1">Belongs to the sigma-70 factor family. ECF subfamily.</text>
</comment>
<dbReference type="GO" id="GO:0006352">
    <property type="term" value="P:DNA-templated transcription initiation"/>
    <property type="evidence" value="ECO:0007669"/>
    <property type="project" value="InterPro"/>
</dbReference>